<dbReference type="InterPro" id="IPR010994">
    <property type="entry name" value="RuvA_2-like"/>
</dbReference>
<dbReference type="FunFam" id="1.10.150.20:FF:000006">
    <property type="entry name" value="DNA ligase"/>
    <property type="match status" value="1"/>
</dbReference>
<evidence type="ECO:0000256" key="7">
    <source>
        <dbReference type="ARBA" id="ARBA00022763"/>
    </source>
</evidence>
<comment type="caution">
    <text evidence="15">Lacks conserved residue(s) required for the propagation of feature annotation.</text>
</comment>
<feature type="binding site" evidence="15">
    <location>
        <position position="431"/>
    </location>
    <ligand>
        <name>Zn(2+)</name>
        <dbReference type="ChEBI" id="CHEBI:29105"/>
    </ligand>
</feature>
<sequence length="672" mass="76103">METLEQIRKKIDKLREDIRYHDYRYYVLDNPVISDSEYDELMRELIDLENKYPELITPDSPTQRISGAVREEIGTVRHRQKMLSLQNAFSFQELKEFADRVYRELGTRQVEFVCELKFDGSAVSLSYENGLFMAGATRGDGETGEDVTANLKTIGSVPLRIENPKYEFMEVRGEVYMPITAFEKLNREREKESLPLFANPRNAAAGSLRQLAPRITASRNLDIFFYGLGYVSALQEKTHFDALQLLKQYRFRISPYVELKKTIDEVWDYCQKWEAEQRQLDYEVDGAVIKVNSLEQQRILAETTRNLRWAIAYKFPGEERTTKIVDIVVNVGRTGAMTPLAILEPVQVSGSIVSRATLHNEDEIRRKDVRIGDTVLVHKAGEVIPEIIKVIPEKRTGQERPFHMPDRCPICGALAYRPEGEAVTRCTGAACPAQQFEKLLHFASRGAMDIDGLGPAVITQLLQRNLIKDMADLYTLRFEDLLTLDNFKEKSANNLLNAIERSKDRPFSRVLFALGIRHVGEHIADVLAEEFGSIDELKKASLEELSMVREIGPKIAESIVSFFEEKSNLELMEKLKKAGVRLTSVKEEVKAGPLAGKNFVLTGRLEKYSRGDAEELIKAMGGTVSSSVSKNTDFVVVGEEPGSKYDKALKLGVTILTEEEFEAMLNPTTSFT</sequence>
<feature type="binding site" evidence="15">
    <location>
        <position position="314"/>
    </location>
    <ligand>
        <name>NAD(+)</name>
        <dbReference type="ChEBI" id="CHEBI:57540"/>
    </ligand>
</feature>
<evidence type="ECO:0000313" key="19">
    <source>
        <dbReference type="Proteomes" id="UP000580051"/>
    </source>
</evidence>
<dbReference type="PROSITE" id="PS01055">
    <property type="entry name" value="DNA_LIGASE_N1"/>
    <property type="match status" value="1"/>
</dbReference>
<dbReference type="Gene3D" id="3.30.470.30">
    <property type="entry name" value="DNA ligase/mRNA capping enzyme"/>
    <property type="match status" value="1"/>
</dbReference>
<feature type="binding site" evidence="15">
    <location>
        <position position="115"/>
    </location>
    <ligand>
        <name>NAD(+)</name>
        <dbReference type="ChEBI" id="CHEBI:57540"/>
    </ligand>
</feature>
<proteinExistence type="inferred from homology"/>
<dbReference type="PIRSF" id="PIRSF001604">
    <property type="entry name" value="LigA"/>
    <property type="match status" value="1"/>
</dbReference>
<dbReference type="Gene3D" id="1.10.287.610">
    <property type="entry name" value="Helix hairpin bin"/>
    <property type="match status" value="1"/>
</dbReference>
<keyword evidence="7 15" id="KW-0227">DNA damage</keyword>
<evidence type="ECO:0000256" key="1">
    <source>
        <dbReference type="ARBA" id="ARBA00004067"/>
    </source>
</evidence>
<feature type="domain" description="BRCT" evidence="17">
    <location>
        <begin position="589"/>
        <end position="659"/>
    </location>
</feature>
<comment type="caution">
    <text evidence="18">The sequence shown here is derived from an EMBL/GenBank/DDBJ whole genome shotgun (WGS) entry which is preliminary data.</text>
</comment>
<dbReference type="GO" id="GO:0003677">
    <property type="term" value="F:DNA binding"/>
    <property type="evidence" value="ECO:0007669"/>
    <property type="project" value="InterPro"/>
</dbReference>
<keyword evidence="8 15" id="KW-0862">Zinc</keyword>
<evidence type="ECO:0000256" key="12">
    <source>
        <dbReference type="ARBA" id="ARBA00023211"/>
    </source>
</evidence>
<evidence type="ECO:0000256" key="9">
    <source>
        <dbReference type="ARBA" id="ARBA00022842"/>
    </source>
</evidence>
<dbReference type="Pfam" id="PF03120">
    <property type="entry name" value="OB_DNA_ligase"/>
    <property type="match status" value="1"/>
</dbReference>
<dbReference type="InterPro" id="IPR001679">
    <property type="entry name" value="DNA_ligase"/>
</dbReference>
<keyword evidence="12 15" id="KW-0464">Manganese</keyword>
<dbReference type="Pfam" id="PF12826">
    <property type="entry name" value="HHH_2"/>
    <property type="match status" value="1"/>
</dbReference>
<dbReference type="PANTHER" id="PTHR23389:SF9">
    <property type="entry name" value="DNA LIGASE"/>
    <property type="match status" value="1"/>
</dbReference>
<dbReference type="SMART" id="SM00532">
    <property type="entry name" value="LIGANc"/>
    <property type="match status" value="1"/>
</dbReference>
<dbReference type="InterPro" id="IPR004149">
    <property type="entry name" value="Znf_DNAligase_C4"/>
</dbReference>
<reference evidence="18 19" key="1">
    <citation type="journal article" date="2020" name="Front. Microbiol.">
        <title>Single-cell genomics of novel Actinobacteria with the Wood-Ljungdahl pathway discovered in a serpentinizing system.</title>
        <authorList>
            <person name="Merino N."/>
            <person name="Kawai M."/>
            <person name="Boyd E.S."/>
            <person name="Colman D.R."/>
            <person name="McGlynn S.E."/>
            <person name="Nealson K.H."/>
            <person name="Kurokawa K."/>
            <person name="Hongoh Y."/>
        </authorList>
    </citation>
    <scope>NUCLEOTIDE SEQUENCE [LARGE SCALE GENOMIC DNA]</scope>
    <source>
        <strain evidence="18 19">S06</strain>
    </source>
</reference>
<dbReference type="SUPFAM" id="SSF50249">
    <property type="entry name" value="Nucleic acid-binding proteins"/>
    <property type="match status" value="1"/>
</dbReference>
<feature type="binding site" evidence="15">
    <location>
        <position position="408"/>
    </location>
    <ligand>
        <name>Zn(2+)</name>
        <dbReference type="ChEBI" id="CHEBI:29105"/>
    </ligand>
</feature>
<dbReference type="Gene3D" id="2.40.50.140">
    <property type="entry name" value="Nucleic acid-binding proteins"/>
    <property type="match status" value="1"/>
</dbReference>
<organism evidence="18 19">
    <name type="scientific">Candidatus Hakubella thermalkaliphila</name>
    <dbReference type="NCBI Taxonomy" id="2754717"/>
    <lineage>
        <taxon>Bacteria</taxon>
        <taxon>Bacillati</taxon>
        <taxon>Actinomycetota</taxon>
        <taxon>Actinomycetota incertae sedis</taxon>
        <taxon>Candidatus Hakubellales</taxon>
        <taxon>Candidatus Hakubellaceae</taxon>
        <taxon>Candidatus Hakubella</taxon>
    </lineage>
</organism>
<dbReference type="GO" id="GO:0005829">
    <property type="term" value="C:cytosol"/>
    <property type="evidence" value="ECO:0007669"/>
    <property type="project" value="TreeGrafter"/>
</dbReference>
<dbReference type="SUPFAM" id="SSF56091">
    <property type="entry name" value="DNA ligase/mRNA capping enzyme, catalytic domain"/>
    <property type="match status" value="1"/>
</dbReference>
<evidence type="ECO:0000313" key="18">
    <source>
        <dbReference type="EMBL" id="GFP21320.1"/>
    </source>
</evidence>
<feature type="active site" description="N6-AMP-lysine intermediate" evidence="15">
    <location>
        <position position="117"/>
    </location>
</feature>
<evidence type="ECO:0000256" key="5">
    <source>
        <dbReference type="ARBA" id="ARBA00022705"/>
    </source>
</evidence>
<evidence type="ECO:0000256" key="16">
    <source>
        <dbReference type="RuleBase" id="RU000618"/>
    </source>
</evidence>
<dbReference type="SMART" id="SM00278">
    <property type="entry name" value="HhH1"/>
    <property type="match status" value="4"/>
</dbReference>
<dbReference type="Pfam" id="PF03119">
    <property type="entry name" value="DNA_ligase_ZBD"/>
    <property type="match status" value="1"/>
</dbReference>
<evidence type="ECO:0000256" key="11">
    <source>
        <dbReference type="ARBA" id="ARBA00023204"/>
    </source>
</evidence>
<dbReference type="PROSITE" id="PS01056">
    <property type="entry name" value="DNA_LIGASE_N2"/>
    <property type="match status" value="1"/>
</dbReference>
<dbReference type="NCBIfam" id="TIGR00575">
    <property type="entry name" value="dnlj"/>
    <property type="match status" value="1"/>
</dbReference>
<evidence type="ECO:0000256" key="13">
    <source>
        <dbReference type="ARBA" id="ARBA00034005"/>
    </source>
</evidence>
<dbReference type="FunFam" id="1.10.150.20:FF:000007">
    <property type="entry name" value="DNA ligase"/>
    <property type="match status" value="1"/>
</dbReference>
<dbReference type="Pfam" id="PF22745">
    <property type="entry name" value="Nlig-Ia"/>
    <property type="match status" value="1"/>
</dbReference>
<dbReference type="InterPro" id="IPR013839">
    <property type="entry name" value="DNAligase_adenylation"/>
</dbReference>
<dbReference type="Pfam" id="PF00533">
    <property type="entry name" value="BRCT"/>
    <property type="match status" value="1"/>
</dbReference>
<dbReference type="InterPro" id="IPR013840">
    <property type="entry name" value="DNAligase_N"/>
</dbReference>
<dbReference type="InterPro" id="IPR018239">
    <property type="entry name" value="DNA_ligase_AS"/>
</dbReference>
<dbReference type="Gene3D" id="1.10.150.20">
    <property type="entry name" value="5' to 3' exonuclease, C-terminal subdomain"/>
    <property type="match status" value="2"/>
</dbReference>
<feature type="binding site" evidence="15">
    <location>
        <position position="138"/>
    </location>
    <ligand>
        <name>NAD(+)</name>
        <dbReference type="ChEBI" id="CHEBI:57540"/>
    </ligand>
</feature>
<dbReference type="GO" id="GO:0003911">
    <property type="term" value="F:DNA ligase (NAD+) activity"/>
    <property type="evidence" value="ECO:0007669"/>
    <property type="project" value="UniProtKB-UniRule"/>
</dbReference>
<dbReference type="SMART" id="SM00292">
    <property type="entry name" value="BRCT"/>
    <property type="match status" value="1"/>
</dbReference>
<dbReference type="InterPro" id="IPR003583">
    <property type="entry name" value="Hlx-hairpin-Hlx_DNA-bd_motif"/>
</dbReference>
<dbReference type="RefSeq" id="WP_176226451.1">
    <property type="nucleotide sequence ID" value="NZ_BLRV01000034.1"/>
</dbReference>
<keyword evidence="10 15" id="KW-0520">NAD</keyword>
<dbReference type="InterPro" id="IPR036420">
    <property type="entry name" value="BRCT_dom_sf"/>
</dbReference>
<dbReference type="EMBL" id="BLRV01000034">
    <property type="protein sequence ID" value="GFP21320.1"/>
    <property type="molecule type" value="Genomic_DNA"/>
</dbReference>
<dbReference type="Pfam" id="PF01653">
    <property type="entry name" value="DNA_ligase_aden"/>
    <property type="match status" value="1"/>
</dbReference>
<dbReference type="InterPro" id="IPR033136">
    <property type="entry name" value="DNA_ligase_CS"/>
</dbReference>
<accession>A0A6V8NPQ9</accession>
<dbReference type="InterPro" id="IPR001357">
    <property type="entry name" value="BRCT_dom"/>
</dbReference>
<dbReference type="CDD" id="cd00114">
    <property type="entry name" value="LIGANc"/>
    <property type="match status" value="1"/>
</dbReference>
<keyword evidence="4 15" id="KW-0436">Ligase</keyword>
<evidence type="ECO:0000256" key="14">
    <source>
        <dbReference type="ARBA" id="ARBA00060881"/>
    </source>
</evidence>
<dbReference type="HAMAP" id="MF_01588">
    <property type="entry name" value="DNA_ligase_A"/>
    <property type="match status" value="1"/>
</dbReference>
<dbReference type="Gene3D" id="3.40.50.10190">
    <property type="entry name" value="BRCT domain"/>
    <property type="match status" value="1"/>
</dbReference>
<evidence type="ECO:0000256" key="4">
    <source>
        <dbReference type="ARBA" id="ARBA00022598"/>
    </source>
</evidence>
<evidence type="ECO:0000259" key="17">
    <source>
        <dbReference type="PROSITE" id="PS50172"/>
    </source>
</evidence>
<dbReference type="InterPro" id="IPR004150">
    <property type="entry name" value="NAD_DNA_ligase_OB"/>
</dbReference>
<protein>
    <recommendedName>
        <fullName evidence="3 15">DNA ligase</fullName>
        <ecNumber evidence="2 15">6.5.1.2</ecNumber>
    </recommendedName>
    <alternativeName>
        <fullName evidence="15">Polydeoxyribonucleotide synthase [NAD(+)]</fullName>
    </alternativeName>
</protein>
<dbReference type="FunFam" id="2.40.50.140:FF:000012">
    <property type="entry name" value="DNA ligase"/>
    <property type="match status" value="1"/>
</dbReference>
<gene>
    <name evidence="15" type="primary">ligA</name>
    <name evidence="18" type="ORF">HKBW3S06_00546</name>
</gene>
<dbReference type="GO" id="GO:0006260">
    <property type="term" value="P:DNA replication"/>
    <property type="evidence" value="ECO:0007669"/>
    <property type="project" value="UniProtKB-KW"/>
</dbReference>
<dbReference type="PROSITE" id="PS50172">
    <property type="entry name" value="BRCT"/>
    <property type="match status" value="1"/>
</dbReference>
<dbReference type="SUPFAM" id="SSF52113">
    <property type="entry name" value="BRCT domain"/>
    <property type="match status" value="1"/>
</dbReference>
<dbReference type="FunFam" id="3.30.470.30:FF:000001">
    <property type="entry name" value="DNA ligase"/>
    <property type="match status" value="1"/>
</dbReference>
<evidence type="ECO:0000256" key="8">
    <source>
        <dbReference type="ARBA" id="ARBA00022833"/>
    </source>
</evidence>
<dbReference type="GO" id="GO:0006281">
    <property type="term" value="P:DNA repair"/>
    <property type="evidence" value="ECO:0007669"/>
    <property type="project" value="UniProtKB-KW"/>
</dbReference>
<dbReference type="FunFam" id="1.10.287.610:FF:000002">
    <property type="entry name" value="DNA ligase"/>
    <property type="match status" value="1"/>
</dbReference>
<comment type="catalytic activity">
    <reaction evidence="13 15 16">
        <text>NAD(+) + (deoxyribonucleotide)n-3'-hydroxyl + 5'-phospho-(deoxyribonucleotide)m = (deoxyribonucleotide)n+m + AMP + beta-nicotinamide D-nucleotide.</text>
        <dbReference type="EC" id="6.5.1.2"/>
    </reaction>
</comment>
<comment type="cofactor">
    <cofactor evidence="15">
        <name>Mg(2+)</name>
        <dbReference type="ChEBI" id="CHEBI:18420"/>
    </cofactor>
    <cofactor evidence="15">
        <name>Mn(2+)</name>
        <dbReference type="ChEBI" id="CHEBI:29035"/>
    </cofactor>
</comment>
<evidence type="ECO:0000256" key="2">
    <source>
        <dbReference type="ARBA" id="ARBA00012722"/>
    </source>
</evidence>
<feature type="binding site" evidence="15">
    <location>
        <position position="290"/>
    </location>
    <ligand>
        <name>NAD(+)</name>
        <dbReference type="ChEBI" id="CHEBI:57540"/>
    </ligand>
</feature>
<dbReference type="InterPro" id="IPR012340">
    <property type="entry name" value="NA-bd_OB-fold"/>
</dbReference>
<dbReference type="InterPro" id="IPR041663">
    <property type="entry name" value="DisA/LigA_HHH"/>
</dbReference>
<name>A0A6V8NPQ9_9ACTN</name>
<keyword evidence="5 15" id="KW-0235">DNA replication</keyword>
<dbReference type="EC" id="6.5.1.2" evidence="2 15"/>
<feature type="binding site" evidence="15">
    <location>
        <begin position="84"/>
        <end position="85"/>
    </location>
    <ligand>
        <name>NAD(+)</name>
        <dbReference type="ChEBI" id="CHEBI:57540"/>
    </ligand>
</feature>
<comment type="function">
    <text evidence="1 15">DNA ligase that catalyzes the formation of phosphodiester linkages between 5'-phosphoryl and 3'-hydroxyl groups in double-stranded DNA using NAD as a coenzyme and as the energy source for the reaction. It is essential for DNA replication and repair of damaged DNA.</text>
</comment>
<evidence type="ECO:0000256" key="10">
    <source>
        <dbReference type="ARBA" id="ARBA00023027"/>
    </source>
</evidence>
<dbReference type="PANTHER" id="PTHR23389">
    <property type="entry name" value="CHROMOSOME TRANSMISSION FIDELITY FACTOR 18"/>
    <property type="match status" value="1"/>
</dbReference>
<dbReference type="SUPFAM" id="SSF47781">
    <property type="entry name" value="RuvA domain 2-like"/>
    <property type="match status" value="1"/>
</dbReference>
<evidence type="ECO:0000256" key="6">
    <source>
        <dbReference type="ARBA" id="ARBA00022723"/>
    </source>
</evidence>
<evidence type="ECO:0000256" key="15">
    <source>
        <dbReference type="HAMAP-Rule" id="MF_01588"/>
    </source>
</evidence>
<comment type="similarity">
    <text evidence="14 15">Belongs to the NAD-dependent DNA ligase family. LigA subfamily.</text>
</comment>
<feature type="binding site" evidence="15">
    <location>
        <position position="411"/>
    </location>
    <ligand>
        <name>Zn(2+)</name>
        <dbReference type="ChEBI" id="CHEBI:29105"/>
    </ligand>
</feature>
<dbReference type="AlphaFoldDB" id="A0A6V8NPQ9"/>
<keyword evidence="11 15" id="KW-0234">DNA repair</keyword>
<dbReference type="CDD" id="cd17748">
    <property type="entry name" value="BRCT_DNA_ligase_like"/>
    <property type="match status" value="1"/>
</dbReference>
<feature type="binding site" evidence="15">
    <location>
        <begin position="35"/>
        <end position="39"/>
    </location>
    <ligand>
        <name>NAD(+)</name>
        <dbReference type="ChEBI" id="CHEBI:57540"/>
    </ligand>
</feature>
<keyword evidence="6 15" id="KW-0479">Metal-binding</keyword>
<feature type="binding site" evidence="15">
    <location>
        <position position="174"/>
    </location>
    <ligand>
        <name>NAD(+)</name>
        <dbReference type="ChEBI" id="CHEBI:57540"/>
    </ligand>
</feature>
<evidence type="ECO:0000256" key="3">
    <source>
        <dbReference type="ARBA" id="ARBA00013308"/>
    </source>
</evidence>
<keyword evidence="9 15" id="KW-0460">Magnesium</keyword>
<dbReference type="GO" id="GO:0046872">
    <property type="term" value="F:metal ion binding"/>
    <property type="evidence" value="ECO:0007669"/>
    <property type="project" value="UniProtKB-KW"/>
</dbReference>
<dbReference type="Proteomes" id="UP000580051">
    <property type="component" value="Unassembled WGS sequence"/>
</dbReference>
<dbReference type="Gene3D" id="6.20.10.30">
    <property type="match status" value="1"/>
</dbReference>
<dbReference type="NCBIfam" id="NF005932">
    <property type="entry name" value="PRK07956.1"/>
    <property type="match status" value="1"/>
</dbReference>